<accession>A0A9N9GBX1</accession>
<dbReference type="EMBL" id="CAJVPY010003601">
    <property type="protein sequence ID" value="CAG8596086.1"/>
    <property type="molecule type" value="Genomic_DNA"/>
</dbReference>
<dbReference type="Proteomes" id="UP000789405">
    <property type="component" value="Unassembled WGS sequence"/>
</dbReference>
<sequence>NIKNKLEVKEKNALILAGIYNKAKSLFDNIFCKTKKQLEQSLNDYENRARNNLYEVSLIQAIENDGVKY</sequence>
<organism evidence="1 2">
    <name type="scientific">Dentiscutata erythropus</name>
    <dbReference type="NCBI Taxonomy" id="1348616"/>
    <lineage>
        <taxon>Eukaryota</taxon>
        <taxon>Fungi</taxon>
        <taxon>Fungi incertae sedis</taxon>
        <taxon>Mucoromycota</taxon>
        <taxon>Glomeromycotina</taxon>
        <taxon>Glomeromycetes</taxon>
        <taxon>Diversisporales</taxon>
        <taxon>Gigasporaceae</taxon>
        <taxon>Dentiscutata</taxon>
    </lineage>
</organism>
<reference evidence="1" key="1">
    <citation type="submission" date="2021-06" db="EMBL/GenBank/DDBJ databases">
        <authorList>
            <person name="Kallberg Y."/>
            <person name="Tangrot J."/>
            <person name="Rosling A."/>
        </authorList>
    </citation>
    <scope>NUCLEOTIDE SEQUENCE</scope>
    <source>
        <strain evidence="1">MA453B</strain>
    </source>
</reference>
<keyword evidence="2" id="KW-1185">Reference proteome</keyword>
<proteinExistence type="predicted"/>
<gene>
    <name evidence="1" type="ORF">DERYTH_LOCUS7400</name>
</gene>
<evidence type="ECO:0000313" key="1">
    <source>
        <dbReference type="EMBL" id="CAG8596086.1"/>
    </source>
</evidence>
<evidence type="ECO:0000313" key="2">
    <source>
        <dbReference type="Proteomes" id="UP000789405"/>
    </source>
</evidence>
<protein>
    <submittedName>
        <fullName evidence="1">18867_t:CDS:1</fullName>
    </submittedName>
</protein>
<comment type="caution">
    <text evidence="1">The sequence shown here is derived from an EMBL/GenBank/DDBJ whole genome shotgun (WGS) entry which is preliminary data.</text>
</comment>
<dbReference type="AlphaFoldDB" id="A0A9N9GBX1"/>
<feature type="non-terminal residue" evidence="1">
    <location>
        <position position="69"/>
    </location>
</feature>
<name>A0A9N9GBX1_9GLOM</name>